<protein>
    <submittedName>
        <fullName evidence="2">Uncharacterized protein</fullName>
    </submittedName>
</protein>
<organism evidence="2 3">
    <name type="scientific">Trypanosoma rangeli</name>
    <dbReference type="NCBI Taxonomy" id="5698"/>
    <lineage>
        <taxon>Eukaryota</taxon>
        <taxon>Discoba</taxon>
        <taxon>Euglenozoa</taxon>
        <taxon>Kinetoplastea</taxon>
        <taxon>Metakinetoplastina</taxon>
        <taxon>Trypanosomatida</taxon>
        <taxon>Trypanosomatidae</taxon>
        <taxon>Trypanosoma</taxon>
        <taxon>Herpetosoma</taxon>
    </lineage>
</organism>
<keyword evidence="3" id="KW-1185">Reference proteome</keyword>
<feature type="region of interest" description="Disordered" evidence="1">
    <location>
        <begin position="1"/>
        <end position="21"/>
    </location>
</feature>
<dbReference type="OMA" id="WDAGNIR"/>
<name>A0A3R7MCC0_TRYRA</name>
<evidence type="ECO:0000313" key="2">
    <source>
        <dbReference type="EMBL" id="RNE99969.1"/>
    </source>
</evidence>
<accession>A0A3R7MCC0</accession>
<proteinExistence type="predicted"/>
<sequence length="123" mass="14200">MGGREMPRAAPASGEGDTFSLRAGKTPVSIRLVPTVLQMAPLLPQHALQHRRKLQRQRRVVWDDRPVVSLRFYDVRLGPRIHTKVRRQKFVEVRFLRVLWDLQSTCQLSFVDLTSANSCFTFV</sequence>
<dbReference type="AlphaFoldDB" id="A0A3R7MCC0"/>
<comment type="caution">
    <text evidence="2">The sequence shown here is derived from an EMBL/GenBank/DDBJ whole genome shotgun (WGS) entry which is preliminary data.</text>
</comment>
<dbReference type="OrthoDB" id="10419051at2759"/>
<reference evidence="2 3" key="1">
    <citation type="journal article" date="2018" name="BMC Genomics">
        <title>Genomic comparison of Trypanosoma conorhini and Trypanosoma rangeli to Trypanosoma cruzi strains of high and low virulence.</title>
        <authorList>
            <person name="Bradwell K.R."/>
            <person name="Koparde V.N."/>
            <person name="Matveyev A.V."/>
            <person name="Serrano M.G."/>
            <person name="Alves J.M."/>
            <person name="Parikh H."/>
            <person name="Huang B."/>
            <person name="Lee V."/>
            <person name="Espinosa-Alvarez O."/>
            <person name="Ortiz P.A."/>
            <person name="Costa-Martins A.G."/>
            <person name="Teixeira M.M."/>
            <person name="Buck G.A."/>
        </authorList>
    </citation>
    <scope>NUCLEOTIDE SEQUENCE [LARGE SCALE GENOMIC DNA]</scope>
    <source>
        <strain evidence="2 3">AM80</strain>
    </source>
</reference>
<dbReference type="RefSeq" id="XP_029235499.1">
    <property type="nucleotide sequence ID" value="XM_029384646.1"/>
</dbReference>
<dbReference type="EMBL" id="MKGL01000353">
    <property type="protein sequence ID" value="RNE99969.1"/>
    <property type="molecule type" value="Genomic_DNA"/>
</dbReference>
<dbReference type="GeneID" id="40331808"/>
<gene>
    <name evidence="2" type="ORF">TraAM80_07875</name>
</gene>
<dbReference type="Proteomes" id="UP000283634">
    <property type="component" value="Unassembled WGS sequence"/>
</dbReference>
<evidence type="ECO:0000256" key="1">
    <source>
        <dbReference type="SAM" id="MobiDB-lite"/>
    </source>
</evidence>
<evidence type="ECO:0000313" key="3">
    <source>
        <dbReference type="Proteomes" id="UP000283634"/>
    </source>
</evidence>